<dbReference type="InterPro" id="IPR000873">
    <property type="entry name" value="AMP-dep_synth/lig_dom"/>
</dbReference>
<evidence type="ECO:0000313" key="7">
    <source>
        <dbReference type="EMBL" id="SDZ13524.1"/>
    </source>
</evidence>
<organism evidence="7 8">
    <name type="scientific">Geodermatophilus africanus</name>
    <dbReference type="NCBI Taxonomy" id="1137993"/>
    <lineage>
        <taxon>Bacteria</taxon>
        <taxon>Bacillati</taxon>
        <taxon>Actinomycetota</taxon>
        <taxon>Actinomycetes</taxon>
        <taxon>Geodermatophilales</taxon>
        <taxon>Geodermatophilaceae</taxon>
        <taxon>Geodermatophilus</taxon>
    </lineage>
</organism>
<protein>
    <submittedName>
        <fullName evidence="7">Acetoacetyl-CoA synthetase</fullName>
    </submittedName>
</protein>
<name>A0A1H3QIU2_9ACTN</name>
<dbReference type="NCBIfam" id="NF002937">
    <property type="entry name" value="PRK03584.1"/>
    <property type="match status" value="1"/>
</dbReference>
<evidence type="ECO:0000259" key="5">
    <source>
        <dbReference type="Pfam" id="PF00501"/>
    </source>
</evidence>
<comment type="similarity">
    <text evidence="1">Belongs to the ATP-dependent AMP-binding enzyme family.</text>
</comment>
<dbReference type="GO" id="GO:0005524">
    <property type="term" value="F:ATP binding"/>
    <property type="evidence" value="ECO:0007669"/>
    <property type="project" value="UniProtKB-KW"/>
</dbReference>
<evidence type="ECO:0000259" key="6">
    <source>
        <dbReference type="Pfam" id="PF13193"/>
    </source>
</evidence>
<dbReference type="PANTHER" id="PTHR42921">
    <property type="entry name" value="ACETOACETYL-COA SYNTHETASE"/>
    <property type="match status" value="1"/>
</dbReference>
<evidence type="ECO:0000256" key="1">
    <source>
        <dbReference type="ARBA" id="ARBA00006432"/>
    </source>
</evidence>
<dbReference type="NCBIfam" id="TIGR01217">
    <property type="entry name" value="ac_ac_CoA_syn"/>
    <property type="match status" value="1"/>
</dbReference>
<evidence type="ECO:0000256" key="2">
    <source>
        <dbReference type="ARBA" id="ARBA00022598"/>
    </source>
</evidence>
<dbReference type="OrthoDB" id="9803968at2"/>
<dbReference type="SUPFAM" id="SSF56801">
    <property type="entry name" value="Acetyl-CoA synthetase-like"/>
    <property type="match status" value="1"/>
</dbReference>
<keyword evidence="8" id="KW-1185">Reference proteome</keyword>
<keyword evidence="3" id="KW-0547">Nucleotide-binding</keyword>
<feature type="domain" description="AMP-binding enzyme C-terminal" evidence="6">
    <location>
        <begin position="536"/>
        <end position="610"/>
    </location>
</feature>
<dbReference type="InterPro" id="IPR025110">
    <property type="entry name" value="AMP-bd_C"/>
</dbReference>
<dbReference type="Pfam" id="PF13193">
    <property type="entry name" value="AMP-binding_C"/>
    <property type="match status" value="1"/>
</dbReference>
<gene>
    <name evidence="7" type="ORF">SAMN05660209_04790</name>
</gene>
<dbReference type="PROSITE" id="PS00455">
    <property type="entry name" value="AMP_BINDING"/>
    <property type="match status" value="1"/>
</dbReference>
<dbReference type="InterPro" id="IPR045851">
    <property type="entry name" value="AMP-bd_C_sf"/>
</dbReference>
<dbReference type="InterPro" id="IPR020845">
    <property type="entry name" value="AMP-binding_CS"/>
</dbReference>
<dbReference type="RefSeq" id="WP_091161857.1">
    <property type="nucleotide sequence ID" value="NZ_FNOT01000023.1"/>
</dbReference>
<reference evidence="8" key="1">
    <citation type="submission" date="2016-10" db="EMBL/GenBank/DDBJ databases">
        <authorList>
            <person name="Varghese N."/>
            <person name="Submissions S."/>
        </authorList>
    </citation>
    <scope>NUCLEOTIDE SEQUENCE [LARGE SCALE GENOMIC DNA]</scope>
    <source>
        <strain evidence="8">DSM 45422</strain>
    </source>
</reference>
<dbReference type="EMBL" id="FNOT01000023">
    <property type="protein sequence ID" value="SDZ13524.1"/>
    <property type="molecule type" value="Genomic_DNA"/>
</dbReference>
<dbReference type="GO" id="GO:0006629">
    <property type="term" value="P:lipid metabolic process"/>
    <property type="evidence" value="ECO:0007669"/>
    <property type="project" value="InterPro"/>
</dbReference>
<evidence type="ECO:0000256" key="3">
    <source>
        <dbReference type="ARBA" id="ARBA00022741"/>
    </source>
</evidence>
<evidence type="ECO:0000256" key="4">
    <source>
        <dbReference type="ARBA" id="ARBA00022840"/>
    </source>
</evidence>
<dbReference type="Proteomes" id="UP000198921">
    <property type="component" value="Unassembled WGS sequence"/>
</dbReference>
<dbReference type="Gene3D" id="3.40.50.12780">
    <property type="entry name" value="N-terminal domain of ligase-like"/>
    <property type="match status" value="1"/>
</dbReference>
<dbReference type="InterPro" id="IPR005914">
    <property type="entry name" value="Acac_CoA_synth"/>
</dbReference>
<keyword evidence="4" id="KW-0067">ATP-binding</keyword>
<dbReference type="Pfam" id="PF00501">
    <property type="entry name" value="AMP-binding"/>
    <property type="match status" value="1"/>
</dbReference>
<dbReference type="InterPro" id="IPR042099">
    <property type="entry name" value="ANL_N_sf"/>
</dbReference>
<dbReference type="GO" id="GO:0030729">
    <property type="term" value="F:acetoacetate-CoA ligase activity"/>
    <property type="evidence" value="ECO:0007669"/>
    <property type="project" value="InterPro"/>
</dbReference>
<evidence type="ECO:0000313" key="8">
    <source>
        <dbReference type="Proteomes" id="UP000198921"/>
    </source>
</evidence>
<dbReference type="Gene3D" id="3.30.300.30">
    <property type="match status" value="1"/>
</dbReference>
<dbReference type="PANTHER" id="PTHR42921:SF1">
    <property type="entry name" value="ACETOACETYL-COA SYNTHETASE"/>
    <property type="match status" value="1"/>
</dbReference>
<feature type="domain" description="AMP-dependent synthetase/ligase" evidence="5">
    <location>
        <begin position="102"/>
        <end position="406"/>
    </location>
</feature>
<sequence>MNPPEHQSGPLWSPDPRRAGDSAMARFWRSTRETEGLQLESYDDLWTWSVDHPERFWPLVGEFFGVRAGGAWTPVRDSSELSGAGWFPELSVNYTAQVFAGASRDRPALVIAHEDTPPVEMPWAELRAQVGAVAARLRSWGVRPGDRVAAYLPNSAEAVVALLATAAVGAVWSCCAPDYGVDAVVDRFAQIEPRVLLVTAGYSYAGRRADRSDQAAAIAARLPSVTHVVQVGDAPPKGWLSWADVVGTPADLVTEEVPFAHPLWILYSSGTTGLPKGIVHSHGGIVLEHLKWLGLHNDMGPGDRLFWFSSTAWMVWNVTVSSLMLGATVVVYDGSPTWPDKDALWRLAARTRATYFGTSAGYLTASQRGGLEPGRDHDLSALRCVMSSGSPLPIPAWHWVYEHVKPDVWLDAPSGGTDVCTPYVGGSPLAPVHAGEMQCRLLGTRVEAWREDGTPVIDEVGELVVTAAMPSMPVMLWNDPNGRRYQDTYFDVFPGVWRHGDWLTVTGRGTAIVHGRSDSTINRHGVRLGSADIYTAVEGLPEVADCLVIGAELTDGGYWMPLFVVPAACVALDDALRGRINDAIRRSCSARHVPDEIIEVPAVPHTLTGKRLEVPVKRLLQGVPPARAVNAGVVDRPDVLDFFVRLGQERHANRGNA</sequence>
<dbReference type="STRING" id="1137993.SAMN05660209_04790"/>
<proteinExistence type="inferred from homology"/>
<dbReference type="AlphaFoldDB" id="A0A1H3QIU2"/>
<accession>A0A1H3QIU2</accession>
<keyword evidence="2" id="KW-0436">Ligase</keyword>